<organism evidence="2 3">
    <name type="scientific">Streptomyces brasiliscabiei</name>
    <dbReference type="NCBI Taxonomy" id="2736302"/>
    <lineage>
        <taxon>Bacteria</taxon>
        <taxon>Bacillati</taxon>
        <taxon>Actinomycetota</taxon>
        <taxon>Actinomycetes</taxon>
        <taxon>Kitasatosporales</taxon>
        <taxon>Streptomycetaceae</taxon>
        <taxon>Streptomyces</taxon>
    </lineage>
</organism>
<comment type="caution">
    <text evidence="2">The sequence shown here is derived from an EMBL/GenBank/DDBJ whole genome shotgun (WGS) entry which is preliminary data.</text>
</comment>
<evidence type="ECO:0008006" key="4">
    <source>
        <dbReference type="Google" id="ProtNLM"/>
    </source>
</evidence>
<dbReference type="RefSeq" id="WP_336559360.1">
    <property type="nucleotide sequence ID" value="NZ_JBBAYM010000735.1"/>
</dbReference>
<dbReference type="EMBL" id="JBBAYM010000735">
    <property type="protein sequence ID" value="MEI5617525.1"/>
    <property type="molecule type" value="Genomic_DNA"/>
</dbReference>
<keyword evidence="1" id="KW-1133">Transmembrane helix</keyword>
<feature type="non-terminal residue" evidence="2">
    <location>
        <position position="76"/>
    </location>
</feature>
<evidence type="ECO:0000313" key="3">
    <source>
        <dbReference type="Proteomes" id="UP001365781"/>
    </source>
</evidence>
<keyword evidence="1" id="KW-0472">Membrane</keyword>
<keyword evidence="1" id="KW-0812">Transmembrane</keyword>
<reference evidence="2 3" key="1">
    <citation type="submission" date="2024-03" db="EMBL/GenBank/DDBJ databases">
        <title>First Report of Pectobacterium brasiliscabiei causing potato scab in china.</title>
        <authorList>
            <person name="Handique U."/>
        </authorList>
    </citation>
    <scope>NUCLEOTIDE SEQUENCE [LARGE SCALE GENOMIC DNA]</scope>
    <source>
        <strain evidence="2 3">ZRIMU1503</strain>
    </source>
</reference>
<proteinExistence type="predicted"/>
<keyword evidence="3" id="KW-1185">Reference proteome</keyword>
<accession>A0ABU8GWG1</accession>
<gene>
    <name evidence="2" type="ORF">WB403_51420</name>
</gene>
<evidence type="ECO:0000313" key="2">
    <source>
        <dbReference type="EMBL" id="MEI5617525.1"/>
    </source>
</evidence>
<evidence type="ECO:0000256" key="1">
    <source>
        <dbReference type="SAM" id="Phobius"/>
    </source>
</evidence>
<protein>
    <recommendedName>
        <fullName evidence="4">Secreted protein</fullName>
    </recommendedName>
</protein>
<sequence>MARDLRQTYSDELRSATRYLTVSTVSGVVAVILMSIMAIRLVFVHTRKLEAAQDALARVNEDLEARVLERTEGLKR</sequence>
<feature type="transmembrane region" description="Helical" evidence="1">
    <location>
        <begin position="20"/>
        <end position="43"/>
    </location>
</feature>
<name>A0ABU8GWG1_9ACTN</name>
<dbReference type="Proteomes" id="UP001365781">
    <property type="component" value="Unassembled WGS sequence"/>
</dbReference>